<evidence type="ECO:0000313" key="4">
    <source>
        <dbReference type="Proteomes" id="UP000694251"/>
    </source>
</evidence>
<dbReference type="GO" id="GO:0071108">
    <property type="term" value="P:protein K48-linked deubiquitination"/>
    <property type="evidence" value="ECO:0007669"/>
    <property type="project" value="TreeGrafter"/>
</dbReference>
<sequence length="575" mass="63586">MAIDDYSRPPPDKIFYKTKKIKYRGQTRSIILQDDNGPCPLIAICNVLILRHGINLDTHNSQVSEEKLLNLVGEILSDEDEYIDVELIKRLAAGIIFDLKFDSITDFELTPELAIFASLKIPLYHGWLVDPQDLEIVAAIGGRSHDDLKIALTALDTQTVKAQNGQSSVDFAASITASAEHRGLGKGDIEETELLLKALTLSEMEASLKGSFDTHRDSIEGEVVPGSEDVNQISEDDTLVTSVDAAAGCAITLGSNICQQSKFDDQFSSTESEDRTDCDVGNKTNVSSTTSVTKSNEAQEQLSSMELGDEKVGDIETENSSKMTAVHATSSETPISVEKTNLESTKNDIISEVQLKSEATTFVNADLSDKSQDDDGSLSESEGCVSLSSSVYEGESLLGQSSLEGKDRNGLTQEEGKVIKEFLKDSASQLTWHGLYTLEDNVEEWELCVLFRNNHFSTMLKREEKLYTLVTDQGYQKKQDLVWERFNQINGDSAFFTGNFTEFNGKSRKWDQQHGISKTENSISGINSEDKDNTDSDLQLAIELSLRNGIRGTNNKLQAHIFFTTRTERIPNMAY</sequence>
<evidence type="ECO:0000256" key="1">
    <source>
        <dbReference type="SAM" id="MobiDB-lite"/>
    </source>
</evidence>
<feature type="domain" description="MINDY deubiquitinase" evidence="2">
    <location>
        <begin position="15"/>
        <end position="500"/>
    </location>
</feature>
<reference evidence="3 4" key="1">
    <citation type="submission" date="2020-12" db="EMBL/GenBank/DDBJ databases">
        <title>Concerted genomic and epigenomic changes stabilize Arabidopsis allopolyploids.</title>
        <authorList>
            <person name="Chen Z."/>
        </authorList>
    </citation>
    <scope>NUCLEOTIDE SEQUENCE [LARGE SCALE GENOMIC DNA]</scope>
    <source>
        <strain evidence="3">As9502</strain>
        <tissue evidence="3">Leaf</tissue>
    </source>
</reference>
<dbReference type="GO" id="GO:1990380">
    <property type="term" value="F:K48-linked deubiquitinase activity"/>
    <property type="evidence" value="ECO:0007669"/>
    <property type="project" value="InterPro"/>
</dbReference>
<dbReference type="EMBL" id="JAEFBJ010000012">
    <property type="protein sequence ID" value="KAG7546511.1"/>
    <property type="molecule type" value="Genomic_DNA"/>
</dbReference>
<dbReference type="Pfam" id="PF04424">
    <property type="entry name" value="MINDY_DUB"/>
    <property type="match status" value="1"/>
</dbReference>
<feature type="compositionally biased region" description="Low complexity" evidence="1">
    <location>
        <begin position="282"/>
        <end position="296"/>
    </location>
</feature>
<accession>A0A8T1YJW8</accession>
<dbReference type="Proteomes" id="UP000694251">
    <property type="component" value="Chromosome 12"/>
</dbReference>
<feature type="region of interest" description="Disordered" evidence="1">
    <location>
        <begin position="269"/>
        <end position="306"/>
    </location>
</feature>
<feature type="region of interest" description="Disordered" evidence="1">
    <location>
        <begin position="511"/>
        <end position="532"/>
    </location>
</feature>
<dbReference type="InterPro" id="IPR033979">
    <property type="entry name" value="MINDY_domain"/>
</dbReference>
<dbReference type="AlphaFoldDB" id="A0A8T1YJW8"/>
<evidence type="ECO:0000259" key="2">
    <source>
        <dbReference type="Pfam" id="PF04424"/>
    </source>
</evidence>
<proteinExistence type="predicted"/>
<dbReference type="GO" id="GO:0016807">
    <property type="term" value="F:cysteine-type carboxypeptidase activity"/>
    <property type="evidence" value="ECO:0007669"/>
    <property type="project" value="TreeGrafter"/>
</dbReference>
<dbReference type="GO" id="GO:0071944">
    <property type="term" value="C:cell periphery"/>
    <property type="evidence" value="ECO:0007669"/>
    <property type="project" value="TreeGrafter"/>
</dbReference>
<feature type="compositionally biased region" description="Polar residues" evidence="1">
    <location>
        <begin position="514"/>
        <end position="527"/>
    </location>
</feature>
<evidence type="ECO:0000313" key="3">
    <source>
        <dbReference type="EMBL" id="KAG7546511.1"/>
    </source>
</evidence>
<dbReference type="PANTHER" id="PTHR18063:SF6">
    <property type="entry name" value="UBIQUITIN CARBOXYL-TERMINAL HYDROLASE"/>
    <property type="match status" value="1"/>
</dbReference>
<dbReference type="GO" id="GO:0005829">
    <property type="term" value="C:cytosol"/>
    <property type="evidence" value="ECO:0007669"/>
    <property type="project" value="TreeGrafter"/>
</dbReference>
<protein>
    <submittedName>
        <fullName evidence="3">MINDY deubiquitinase domain</fullName>
    </submittedName>
</protein>
<name>A0A8T1YJW8_ARASU</name>
<organism evidence="3 4">
    <name type="scientific">Arabidopsis suecica</name>
    <name type="common">Swedish thale-cress</name>
    <name type="synonym">Cardaminopsis suecica</name>
    <dbReference type="NCBI Taxonomy" id="45249"/>
    <lineage>
        <taxon>Eukaryota</taxon>
        <taxon>Viridiplantae</taxon>
        <taxon>Streptophyta</taxon>
        <taxon>Embryophyta</taxon>
        <taxon>Tracheophyta</taxon>
        <taxon>Spermatophyta</taxon>
        <taxon>Magnoliopsida</taxon>
        <taxon>eudicotyledons</taxon>
        <taxon>Gunneridae</taxon>
        <taxon>Pentapetalae</taxon>
        <taxon>rosids</taxon>
        <taxon>malvids</taxon>
        <taxon>Brassicales</taxon>
        <taxon>Brassicaceae</taxon>
        <taxon>Camelineae</taxon>
        <taxon>Arabidopsis</taxon>
    </lineage>
</organism>
<dbReference type="GO" id="GO:0004843">
    <property type="term" value="F:cysteine-type deubiquitinase activity"/>
    <property type="evidence" value="ECO:0007669"/>
    <property type="project" value="InterPro"/>
</dbReference>
<dbReference type="PANTHER" id="PTHR18063">
    <property type="entry name" value="NF-E2 INDUCIBLE PROTEIN"/>
    <property type="match status" value="1"/>
</dbReference>
<comment type="caution">
    <text evidence="3">The sequence shown here is derived from an EMBL/GenBank/DDBJ whole genome shotgun (WGS) entry which is preliminary data.</text>
</comment>
<dbReference type="OrthoDB" id="10261212at2759"/>
<gene>
    <name evidence="3" type="ORF">ISN44_As12g018580</name>
</gene>
<keyword evidence="4" id="KW-1185">Reference proteome</keyword>
<dbReference type="InterPro" id="IPR007518">
    <property type="entry name" value="MINDY"/>
</dbReference>